<feature type="domain" description="Pyridoxamine kinase/Phosphomethylpyrimidine kinase" evidence="5">
    <location>
        <begin position="87"/>
        <end position="267"/>
    </location>
</feature>
<dbReference type="Pfam" id="PF08543">
    <property type="entry name" value="Phos_pyr_kin"/>
    <property type="match status" value="1"/>
</dbReference>
<dbReference type="RefSeq" id="WP_216032836.1">
    <property type="nucleotide sequence ID" value="NZ_JAHKNG010000011.1"/>
</dbReference>
<dbReference type="EC" id="2.7.1.35" evidence="6"/>
<dbReference type="GO" id="GO:0008478">
    <property type="term" value="F:pyridoxal kinase activity"/>
    <property type="evidence" value="ECO:0007669"/>
    <property type="project" value="UniProtKB-EC"/>
</dbReference>
<proteinExistence type="predicted"/>
<comment type="caution">
    <text evidence="6">The sequence shown here is derived from an EMBL/GenBank/DDBJ whole genome shotgun (WGS) entry which is preliminary data.</text>
</comment>
<dbReference type="CDD" id="cd01173">
    <property type="entry name" value="pyridoxal_pyridoxamine_kinase"/>
    <property type="match status" value="1"/>
</dbReference>
<keyword evidence="4" id="KW-0067">ATP-binding</keyword>
<keyword evidence="3 6" id="KW-0418">Kinase</keyword>
<dbReference type="InterPro" id="IPR013749">
    <property type="entry name" value="PM/HMP-P_kinase-1"/>
</dbReference>
<evidence type="ECO:0000259" key="5">
    <source>
        <dbReference type="Pfam" id="PF08543"/>
    </source>
</evidence>
<dbReference type="NCBIfam" id="TIGR00687">
    <property type="entry name" value="pyridox_kin"/>
    <property type="match status" value="1"/>
</dbReference>
<dbReference type="EMBL" id="JAHKNG010000011">
    <property type="protein sequence ID" value="MBU3030157.1"/>
    <property type="molecule type" value="Genomic_DNA"/>
</dbReference>
<reference evidence="6" key="1">
    <citation type="submission" date="2021-06" db="EMBL/GenBank/DDBJ databases">
        <title>Paracoccus bacterium XHP0099 sp. nov., isolated from the surface waters of the Yellow Sea.</title>
        <authorList>
            <person name="Xue H."/>
            <person name="Zhang D."/>
        </authorList>
    </citation>
    <scope>NUCLEOTIDE SEQUENCE</scope>
    <source>
        <strain evidence="6">XHP0099</strain>
    </source>
</reference>
<organism evidence="6 7">
    <name type="scientific">Paracoccus marinaquae</name>
    <dbReference type="NCBI Taxonomy" id="2841926"/>
    <lineage>
        <taxon>Bacteria</taxon>
        <taxon>Pseudomonadati</taxon>
        <taxon>Pseudomonadota</taxon>
        <taxon>Alphaproteobacteria</taxon>
        <taxon>Rhodobacterales</taxon>
        <taxon>Paracoccaceae</taxon>
        <taxon>Paracoccus</taxon>
    </lineage>
</organism>
<name>A0ABS6AJS2_9RHOB</name>
<protein>
    <submittedName>
        <fullName evidence="6">Pyridoxal kinase</fullName>
        <ecNumber evidence="6">2.7.1.35</ecNumber>
    </submittedName>
</protein>
<evidence type="ECO:0000256" key="4">
    <source>
        <dbReference type="ARBA" id="ARBA00022840"/>
    </source>
</evidence>
<accession>A0ABS6AJS2</accession>
<dbReference type="InterPro" id="IPR004625">
    <property type="entry name" value="PyrdxlKinase"/>
</dbReference>
<evidence type="ECO:0000256" key="2">
    <source>
        <dbReference type="ARBA" id="ARBA00022741"/>
    </source>
</evidence>
<gene>
    <name evidence="6" type="primary">pdxY</name>
    <name evidence="6" type="ORF">KNW02_08495</name>
</gene>
<keyword evidence="7" id="KW-1185">Reference proteome</keyword>
<dbReference type="PANTHER" id="PTHR10534:SF2">
    <property type="entry name" value="PYRIDOXAL KINASE"/>
    <property type="match status" value="1"/>
</dbReference>
<keyword evidence="2" id="KW-0547">Nucleotide-binding</keyword>
<sequence length="283" mass="29449">MNVSDTPPPLVISIQSQVTFGHVGNSAAVFPMQAVGLEVAAIPTVLFSNTPHYPTLRGAPLPPHLFADLLLGAEERGLPGRAAWLVTGYIGSVEVAELTADFIARCKAANPGLRYLCDPVMGDHEPGLYVPEAIAHVIRDRMLPLADLATPNAFELAYLTGQEIADLDDVVAAGRALHLAAGGRLIATGCVLADTPANHLESVIVAPDGPSRHPTPHLPVALPGTGDLFSGLVTAALGRGRDLTDAVDLAQELTGLALAHAARIGAHEVVLSDPGFRAALLRI</sequence>
<evidence type="ECO:0000313" key="6">
    <source>
        <dbReference type="EMBL" id="MBU3030157.1"/>
    </source>
</evidence>
<evidence type="ECO:0000256" key="1">
    <source>
        <dbReference type="ARBA" id="ARBA00022679"/>
    </source>
</evidence>
<evidence type="ECO:0000256" key="3">
    <source>
        <dbReference type="ARBA" id="ARBA00022777"/>
    </source>
</evidence>
<keyword evidence="1 6" id="KW-0808">Transferase</keyword>
<dbReference type="PANTHER" id="PTHR10534">
    <property type="entry name" value="PYRIDOXAL KINASE"/>
    <property type="match status" value="1"/>
</dbReference>
<evidence type="ECO:0000313" key="7">
    <source>
        <dbReference type="Proteomes" id="UP001166191"/>
    </source>
</evidence>
<dbReference type="Proteomes" id="UP001166191">
    <property type="component" value="Unassembled WGS sequence"/>
</dbReference>